<name>A0A8B6F8P8_MYTGA</name>
<dbReference type="Proteomes" id="UP000596742">
    <property type="component" value="Unassembled WGS sequence"/>
</dbReference>
<dbReference type="GO" id="GO:0071226">
    <property type="term" value="P:cellular response to molecule of fungal origin"/>
    <property type="evidence" value="ECO:0007669"/>
    <property type="project" value="InterPro"/>
</dbReference>
<dbReference type="GO" id="GO:0001872">
    <property type="term" value="F:(1-&gt;3)-beta-D-glucan binding"/>
    <property type="evidence" value="ECO:0007669"/>
    <property type="project" value="InterPro"/>
</dbReference>
<dbReference type="InterPro" id="IPR042808">
    <property type="entry name" value="CLEC7A"/>
</dbReference>
<feature type="domain" description="C-type lectin" evidence="1">
    <location>
        <begin position="15"/>
        <end position="70"/>
    </location>
</feature>
<reference evidence="2" key="1">
    <citation type="submission" date="2018-11" db="EMBL/GenBank/DDBJ databases">
        <authorList>
            <person name="Alioto T."/>
            <person name="Alioto T."/>
        </authorList>
    </citation>
    <scope>NUCLEOTIDE SEQUENCE</scope>
</reference>
<gene>
    <name evidence="2" type="ORF">MGAL_10B070842</name>
</gene>
<keyword evidence="3" id="KW-1185">Reference proteome</keyword>
<dbReference type="PROSITE" id="PS50041">
    <property type="entry name" value="C_TYPE_LECTIN_2"/>
    <property type="match status" value="1"/>
</dbReference>
<dbReference type="InterPro" id="IPR016187">
    <property type="entry name" value="CTDL_fold"/>
</dbReference>
<dbReference type="SUPFAM" id="SSF56436">
    <property type="entry name" value="C-type lectin-like"/>
    <property type="match status" value="1"/>
</dbReference>
<proteinExistence type="predicted"/>
<evidence type="ECO:0000259" key="1">
    <source>
        <dbReference type="PROSITE" id="PS50041"/>
    </source>
</evidence>
<dbReference type="AlphaFoldDB" id="A0A8B6F8P8"/>
<sequence>MLNGEKLCSQGWEEYKEHCYRFNTKLIKWHEAEIECRKQEGYLLKIEDANEFRWIVARAKAHSVHDIWIAGSAPSYVNKDEETGFPIESFKRNKKKKI</sequence>
<evidence type="ECO:0000313" key="3">
    <source>
        <dbReference type="Proteomes" id="UP000596742"/>
    </source>
</evidence>
<dbReference type="PANTHER" id="PTHR47218">
    <property type="entry name" value="C-TYPE LECTIN DOMAIN FAMILY 7 MEMBER A"/>
    <property type="match status" value="1"/>
</dbReference>
<dbReference type="PANTHER" id="PTHR47218:SF2">
    <property type="entry name" value="C-TYPE LECTIN DOMAIN-CONTAINING PROTEIN"/>
    <property type="match status" value="1"/>
</dbReference>
<dbReference type="Gene3D" id="3.10.100.10">
    <property type="entry name" value="Mannose-Binding Protein A, subunit A"/>
    <property type="match status" value="1"/>
</dbReference>
<organism evidence="2 3">
    <name type="scientific">Mytilus galloprovincialis</name>
    <name type="common">Mediterranean mussel</name>
    <dbReference type="NCBI Taxonomy" id="29158"/>
    <lineage>
        <taxon>Eukaryota</taxon>
        <taxon>Metazoa</taxon>
        <taxon>Spiralia</taxon>
        <taxon>Lophotrochozoa</taxon>
        <taxon>Mollusca</taxon>
        <taxon>Bivalvia</taxon>
        <taxon>Autobranchia</taxon>
        <taxon>Pteriomorphia</taxon>
        <taxon>Mytilida</taxon>
        <taxon>Mytiloidea</taxon>
        <taxon>Mytilidae</taxon>
        <taxon>Mytilinae</taxon>
        <taxon>Mytilus</taxon>
    </lineage>
</organism>
<dbReference type="OrthoDB" id="6162582at2759"/>
<comment type="caution">
    <text evidence="2">The sequence shown here is derived from an EMBL/GenBank/DDBJ whole genome shotgun (WGS) entry which is preliminary data.</text>
</comment>
<dbReference type="EMBL" id="UYJE01006500">
    <property type="protein sequence ID" value="VDI46508.1"/>
    <property type="molecule type" value="Genomic_DNA"/>
</dbReference>
<dbReference type="InterPro" id="IPR001304">
    <property type="entry name" value="C-type_lectin-like"/>
</dbReference>
<dbReference type="InterPro" id="IPR016186">
    <property type="entry name" value="C-type_lectin-like/link_sf"/>
</dbReference>
<accession>A0A8B6F8P8</accession>
<dbReference type="CDD" id="cd00037">
    <property type="entry name" value="CLECT"/>
    <property type="match status" value="1"/>
</dbReference>
<evidence type="ECO:0000313" key="2">
    <source>
        <dbReference type="EMBL" id="VDI46508.1"/>
    </source>
</evidence>
<protein>
    <recommendedName>
        <fullName evidence="1">C-type lectin domain-containing protein</fullName>
    </recommendedName>
</protein>